<dbReference type="InterPro" id="IPR005574">
    <property type="entry name" value="Rpb4/RPC9"/>
</dbReference>
<sequence length="143" mass="16088">MEVLDSQQTVLTNAEMYQLVLERRKSHSELSKDQRVKALGTVIYETSSYLQNTPAATQKVENIENLIRALAPFKLTAAETLQVINLRPSTAIELQLVVEECEERLTEDQMGQLVNIISENLPPRPSSAEQKTSAEDGNERMET</sequence>
<evidence type="ECO:0000256" key="3">
    <source>
        <dbReference type="ARBA" id="ARBA00006898"/>
    </source>
</evidence>
<organism evidence="16 18">
    <name type="scientific">Parascaris univalens</name>
    <name type="common">Nematode worm</name>
    <dbReference type="NCBI Taxonomy" id="6257"/>
    <lineage>
        <taxon>Eukaryota</taxon>
        <taxon>Metazoa</taxon>
        <taxon>Ecdysozoa</taxon>
        <taxon>Nematoda</taxon>
        <taxon>Chromadorea</taxon>
        <taxon>Rhabditida</taxon>
        <taxon>Spirurina</taxon>
        <taxon>Ascaridomorpha</taxon>
        <taxon>Ascaridoidea</taxon>
        <taxon>Ascarididae</taxon>
        <taxon>Parascaris</taxon>
    </lineage>
</organism>
<dbReference type="Proteomes" id="UP000887569">
    <property type="component" value="Unplaced"/>
</dbReference>
<evidence type="ECO:0000256" key="5">
    <source>
        <dbReference type="ARBA" id="ARBA00022475"/>
    </source>
</evidence>
<comment type="subcellular location">
    <subcellularLocation>
        <location evidence="2">Cell membrane</location>
        <topology evidence="2">Peripheral membrane protein</topology>
        <orientation evidence="2">Cytoplasmic side</orientation>
    </subcellularLocation>
    <subcellularLocation>
        <location evidence="1">Nucleus</location>
    </subcellularLocation>
</comment>
<dbReference type="SMART" id="SM00657">
    <property type="entry name" value="RPOL4c"/>
    <property type="match status" value="1"/>
</dbReference>
<evidence type="ECO:0000313" key="18">
    <source>
        <dbReference type="WBParaSite" id="PgR034_g107_t02"/>
    </source>
</evidence>
<evidence type="ECO:0000256" key="14">
    <source>
        <dbReference type="SAM" id="MobiDB-lite"/>
    </source>
</evidence>
<dbReference type="FunFam" id="1.20.1250.40:FF:000002">
    <property type="entry name" value="DNA-directed RNA polymerase III subunit RPC9"/>
    <property type="match status" value="1"/>
</dbReference>
<evidence type="ECO:0000256" key="2">
    <source>
        <dbReference type="ARBA" id="ARBA00004413"/>
    </source>
</evidence>
<dbReference type="InterPro" id="IPR038846">
    <property type="entry name" value="RPC9"/>
</dbReference>
<evidence type="ECO:0000259" key="15">
    <source>
        <dbReference type="SMART" id="SM00657"/>
    </source>
</evidence>
<evidence type="ECO:0000256" key="13">
    <source>
        <dbReference type="ARBA" id="ARBA00073026"/>
    </source>
</evidence>
<name>A0A915BD55_PARUN</name>
<dbReference type="InterPro" id="IPR010997">
    <property type="entry name" value="HRDC-like_sf"/>
</dbReference>
<evidence type="ECO:0000256" key="12">
    <source>
        <dbReference type="ARBA" id="ARBA00045808"/>
    </source>
</evidence>
<comment type="subunit">
    <text evidence="11">Component of the RNA polymerase III complex consisting of 17 subunits: a ten-subunit horseshoe-shaped catalytic core composed of POLR3A/RPC1, POLR3B/RPC2, POLR1C/RPAC1, POLR1D/RPAC2, POLR3K/RPC10, POLR2E/RPABC1, POLR2F/RPABC2, POLR2H/RPABC3, POLR2K/RPABC4 and POLR2L/RPABC5; a mobile stalk composed of two subunits POLR3H/RPC8 and CRCP/RPC9, protruding from the core and functioning primarily in transcription initiation; and additional subunits homologous to general transcription factors of the RNA polymerase II machinery, POLR3C/RPC3-POLR3F/RPC6-POLR3G/RPC7 heterotrimer required for transcription initiation and POLR3D/RPC4-POLR3E/RPC5 heterodimer involved in both transcription initiation and termination.</text>
</comment>
<evidence type="ECO:0000256" key="11">
    <source>
        <dbReference type="ARBA" id="ARBA00044007"/>
    </source>
</evidence>
<evidence type="ECO:0000256" key="4">
    <source>
        <dbReference type="ARBA" id="ARBA00016672"/>
    </source>
</evidence>
<evidence type="ECO:0000256" key="7">
    <source>
        <dbReference type="ARBA" id="ARBA00023136"/>
    </source>
</evidence>
<dbReference type="PANTHER" id="PTHR15561">
    <property type="entry name" value="CALCITONIN GENE-RELATED PEPTIDE-RECEPTOR COMPONENT PROTEIN"/>
    <property type="match status" value="1"/>
</dbReference>
<evidence type="ECO:0000313" key="17">
    <source>
        <dbReference type="WBParaSite" id="PgR034_g107_t01"/>
    </source>
</evidence>
<keyword evidence="8" id="KW-0804">Transcription</keyword>
<dbReference type="PANTHER" id="PTHR15561:SF0">
    <property type="entry name" value="DNA-DIRECTED RNA POLYMERASE III SUBUNIT RPC9"/>
    <property type="match status" value="1"/>
</dbReference>
<dbReference type="GO" id="GO:0000166">
    <property type="term" value="F:nucleotide binding"/>
    <property type="evidence" value="ECO:0007669"/>
    <property type="project" value="InterPro"/>
</dbReference>
<evidence type="ECO:0000256" key="6">
    <source>
        <dbReference type="ARBA" id="ARBA00022478"/>
    </source>
</evidence>
<reference evidence="17 18" key="1">
    <citation type="submission" date="2022-11" db="UniProtKB">
        <authorList>
            <consortium name="WormBaseParasite"/>
        </authorList>
    </citation>
    <scope>IDENTIFICATION</scope>
</reference>
<evidence type="ECO:0000256" key="1">
    <source>
        <dbReference type="ARBA" id="ARBA00004123"/>
    </source>
</evidence>
<keyword evidence="5" id="KW-1003">Cell membrane</keyword>
<dbReference type="GO" id="GO:0005886">
    <property type="term" value="C:plasma membrane"/>
    <property type="evidence" value="ECO:0007669"/>
    <property type="project" value="UniProtKB-SubCell"/>
</dbReference>
<dbReference type="GO" id="GO:0006384">
    <property type="term" value="P:transcription initiation at RNA polymerase III promoter"/>
    <property type="evidence" value="ECO:0007669"/>
    <property type="project" value="InterPro"/>
</dbReference>
<accession>A0A915BD55</accession>
<keyword evidence="16" id="KW-1185">Reference proteome</keyword>
<feature type="domain" description="RNA polymerase Rpb4/RPC9 core" evidence="15">
    <location>
        <begin position="1"/>
        <end position="124"/>
    </location>
</feature>
<proteinExistence type="inferred from homology"/>
<dbReference type="SUPFAM" id="SSF47819">
    <property type="entry name" value="HRDC-like"/>
    <property type="match status" value="1"/>
</dbReference>
<evidence type="ECO:0000313" key="16">
    <source>
        <dbReference type="Proteomes" id="UP000887569"/>
    </source>
</evidence>
<evidence type="ECO:0000256" key="8">
    <source>
        <dbReference type="ARBA" id="ARBA00023163"/>
    </source>
</evidence>
<dbReference type="AlphaFoldDB" id="A0A915BD55"/>
<dbReference type="Pfam" id="PF03874">
    <property type="entry name" value="RNA_pol_Rpb4"/>
    <property type="match status" value="1"/>
</dbReference>
<dbReference type="Gene3D" id="1.20.1250.40">
    <property type="match status" value="1"/>
</dbReference>
<dbReference type="GO" id="GO:0005666">
    <property type="term" value="C:RNA polymerase III complex"/>
    <property type="evidence" value="ECO:0007669"/>
    <property type="project" value="InterPro"/>
</dbReference>
<comment type="similarity">
    <text evidence="3">Belongs to the eukaryotic RPC9 RNA polymerase subunit family.</text>
</comment>
<evidence type="ECO:0000256" key="10">
    <source>
        <dbReference type="ARBA" id="ARBA00043924"/>
    </source>
</evidence>
<comment type="function">
    <text evidence="12">DNA-dependent RNA polymerase catalyzes the transcription of DNA into RNA using the four ribonucleoside triphosphates as substrates. Specific peripheric component of RNA polymerase III (Pol III) which synthesizes small non-coding RNAs including 5S rRNA, snRNAs, tRNAs and miRNAs from at least 500 distinct genomic loci. With POLR3H/RPC8 forms a mobile stalk that protrudes from Pol III core and functions primarily in transcription initiation. Pol III plays a key role in sensing and limiting infection by intracellular bacteria and DNA viruses. Acts as nuclear and cytosolic DNA sensor involved in innate immune response. Can sense non-self dsDNA that serves as template for transcription into dsRNA. The non-self RNA polymerase III transcripts, such as Epstein-Barr virus-encoded RNAs (EBERs) induce type I interferon and NF-kappa-B through the RIG-I pathway.</text>
</comment>
<comment type="function">
    <text evidence="10">Accessory protein for the calcitonin gene-related peptide (CGRP) receptor. It modulates CGRP responsiveness in a variety of tissues.</text>
</comment>
<dbReference type="InterPro" id="IPR038324">
    <property type="entry name" value="Rpb4/RPC9_sf"/>
</dbReference>
<keyword evidence="6" id="KW-0240">DNA-directed RNA polymerase</keyword>
<keyword evidence="9" id="KW-0539">Nucleus</keyword>
<keyword evidence="7" id="KW-0472">Membrane</keyword>
<protein>
    <recommendedName>
        <fullName evidence="4">DNA-directed RNA polymerase III subunit RPC9</fullName>
    </recommendedName>
    <alternativeName>
        <fullName evidence="13">DNA-directed RNA polymerase III subunit rpc9</fullName>
    </alternativeName>
</protein>
<feature type="region of interest" description="Disordered" evidence="14">
    <location>
        <begin position="118"/>
        <end position="143"/>
    </location>
</feature>
<feature type="compositionally biased region" description="Basic and acidic residues" evidence="14">
    <location>
        <begin position="132"/>
        <end position="143"/>
    </location>
</feature>
<dbReference type="WBParaSite" id="PgR034_g107_t01">
    <property type="protein sequence ID" value="PgR034_g107_t01"/>
    <property type="gene ID" value="PgR034_g107"/>
</dbReference>
<dbReference type="InterPro" id="IPR006590">
    <property type="entry name" value="RNA_pol_Rpb4/RPC9_core"/>
</dbReference>
<dbReference type="WBParaSite" id="PgR034_g107_t02">
    <property type="protein sequence ID" value="PgR034_g107_t02"/>
    <property type="gene ID" value="PgR034_g107"/>
</dbReference>
<evidence type="ECO:0000256" key="9">
    <source>
        <dbReference type="ARBA" id="ARBA00023242"/>
    </source>
</evidence>